<evidence type="ECO:0000256" key="3">
    <source>
        <dbReference type="ARBA" id="ARBA00022944"/>
    </source>
</evidence>
<keyword evidence="7" id="KW-1185">Reference proteome</keyword>
<evidence type="ECO:0000256" key="2">
    <source>
        <dbReference type="ARBA" id="ARBA00022679"/>
    </source>
</evidence>
<dbReference type="PANTHER" id="PTHR34136:SF1">
    <property type="entry name" value="UDP-N-ACETYL-D-MANNOSAMINURONIC ACID TRANSFERASE"/>
    <property type="match status" value="1"/>
</dbReference>
<dbReference type="PANTHER" id="PTHR34136">
    <property type="match status" value="1"/>
</dbReference>
<dbReference type="AlphaFoldDB" id="A0A2A2II53"/>
<dbReference type="RefSeq" id="WP_095654049.1">
    <property type="nucleotide sequence ID" value="NZ_NPOA01000001.1"/>
</dbReference>
<evidence type="ECO:0000256" key="4">
    <source>
        <dbReference type="ARBA" id="ARBA00023316"/>
    </source>
</evidence>
<protein>
    <recommendedName>
        <fullName evidence="5">N-acetylglucosaminyldiphosphoundecaprenol N-acetyl-beta-D-mannosaminyltransferase</fullName>
        <ecNumber evidence="5">2.4.1.187</ecNumber>
    </recommendedName>
    <alternativeName>
        <fullName evidence="5">N-acetylmannosaminyltransferase</fullName>
    </alternativeName>
    <alternativeName>
        <fullName evidence="5">UDP-N-acetylmannosamine transferase</fullName>
    </alternativeName>
    <alternativeName>
        <fullName evidence="5">UDP-N-acetylmannosamine:N-acetylglucosaminyl pyrophosphorylundecaprenol N-acetylmannosaminyltransferase</fullName>
    </alternativeName>
</protein>
<dbReference type="Proteomes" id="UP000218887">
    <property type="component" value="Unassembled WGS sequence"/>
</dbReference>
<comment type="catalytic activity">
    <reaction evidence="5">
        <text>UDP-N-acetyl-alpha-D-mannosamine + N-acetyl-alpha-D-glucosaminyl-di-trans,octa-cis-undecaprenyl diphosphate = N-acetyl-beta-D-mannosaminyl-(1-&gt;4)-N-acetyl-alpha-D-glucosaminyl di-trans,octa-cis-undecaprenyl diphosphate + UDP + H(+)</text>
        <dbReference type="Rhea" id="RHEA:16053"/>
        <dbReference type="ChEBI" id="CHEBI:15378"/>
        <dbReference type="ChEBI" id="CHEBI:58223"/>
        <dbReference type="ChEBI" id="CHEBI:62959"/>
        <dbReference type="ChEBI" id="CHEBI:68623"/>
        <dbReference type="ChEBI" id="CHEBI:132210"/>
        <dbReference type="EC" id="2.4.1.187"/>
    </reaction>
</comment>
<keyword evidence="4 5" id="KW-0961">Cell wall biogenesis/degradation</keyword>
<dbReference type="HAMAP" id="MF_02070">
    <property type="entry name" value="TagA_TarA"/>
    <property type="match status" value="1"/>
</dbReference>
<evidence type="ECO:0000313" key="6">
    <source>
        <dbReference type="EMBL" id="PAV31681.1"/>
    </source>
</evidence>
<gene>
    <name evidence="6" type="ORF">CIL05_01125</name>
</gene>
<comment type="pathway">
    <text evidence="5">Cell wall biogenesis; teichoic acid biosynthesis.</text>
</comment>
<dbReference type="NCBIfam" id="TIGR00696">
    <property type="entry name" value="wecG_tagA_cpsF"/>
    <property type="match status" value="1"/>
</dbReference>
<reference evidence="6 7" key="1">
    <citation type="submission" date="2017-08" db="EMBL/GenBank/DDBJ databases">
        <title>Virgibacillus indicus sp. nov. and Virgibacillus profoundi sp. nov, two moderately halophilic bacteria isolated from marine sediment by using the Microfluidic Streak Plate.</title>
        <authorList>
            <person name="Xu B."/>
            <person name="Hu B."/>
            <person name="Wang J."/>
            <person name="Zhu Y."/>
            <person name="Huang L."/>
            <person name="Du W."/>
            <person name="Huang Y."/>
        </authorList>
    </citation>
    <scope>NUCLEOTIDE SEQUENCE [LARGE SCALE GENOMIC DNA]</scope>
    <source>
        <strain evidence="6 7">IO3-P3-H5</strain>
    </source>
</reference>
<dbReference type="Pfam" id="PF03808">
    <property type="entry name" value="Glyco_tran_WecG"/>
    <property type="match status" value="1"/>
</dbReference>
<dbReference type="EC" id="2.4.1.187" evidence="5"/>
<name>A0A2A2II53_9BACI</name>
<evidence type="ECO:0000313" key="7">
    <source>
        <dbReference type="Proteomes" id="UP000218887"/>
    </source>
</evidence>
<evidence type="ECO:0000256" key="5">
    <source>
        <dbReference type="HAMAP-Rule" id="MF_02070"/>
    </source>
</evidence>
<comment type="similarity">
    <text evidence="5">Belongs to the glycosyltransferase 26 family. TagA/TarA subfamily.</text>
</comment>
<dbReference type="OrthoDB" id="9771846at2"/>
<keyword evidence="2 5" id="KW-0808">Transferase</keyword>
<evidence type="ECO:0000256" key="1">
    <source>
        <dbReference type="ARBA" id="ARBA00022676"/>
    </source>
</evidence>
<dbReference type="EMBL" id="NPOA01000001">
    <property type="protein sequence ID" value="PAV31681.1"/>
    <property type="molecule type" value="Genomic_DNA"/>
</dbReference>
<dbReference type="GO" id="GO:0019350">
    <property type="term" value="P:teichoic acid biosynthetic process"/>
    <property type="evidence" value="ECO:0007669"/>
    <property type="project" value="UniProtKB-UniRule"/>
</dbReference>
<organism evidence="6 7">
    <name type="scientific">Virgibacillus profundi</name>
    <dbReference type="NCBI Taxonomy" id="2024555"/>
    <lineage>
        <taxon>Bacteria</taxon>
        <taxon>Bacillati</taxon>
        <taxon>Bacillota</taxon>
        <taxon>Bacilli</taxon>
        <taxon>Bacillales</taxon>
        <taxon>Bacillaceae</taxon>
        <taxon>Virgibacillus</taxon>
    </lineage>
</organism>
<comment type="caution">
    <text evidence="6">The sequence shown here is derived from an EMBL/GenBank/DDBJ whole genome shotgun (WGS) entry which is preliminary data.</text>
</comment>
<sequence>MPNESNIKNQVSIMDIDFINMTKSEFLHDHIYPRLSSEDKCFVVTANPEIVMRTRDEAAYKAIVEKADYVVPDGAGVVMASKMINKPLKERIPGFELTISLLEHAEAQGLSCYFLGAKEYVIEKMVPEVKKRYPNLKIAGQQHGFFALDDSSVTEEIIATKPDVVFVALGSPRQETWISKYIDQFSKGLFIGVGGSFDVLAGEVKRAPDKWIKYNLEWLYRLLKEPFRLKRFLKSIEFMIRMVLKRK</sequence>
<keyword evidence="3 5" id="KW-0777">Teichoic acid biosynthesis</keyword>
<comment type="function">
    <text evidence="5">Catalyzes the conversion of GlcNAc-PP-undecaprenol into ManNAc-GlcNAc-PP-undecaprenol, the first committed lipid intermediate in the de novo synthesis of teichoic acid.</text>
</comment>
<proteinExistence type="inferred from homology"/>
<accession>A0A2A2II53</accession>
<keyword evidence="1 5" id="KW-0328">Glycosyltransferase</keyword>
<dbReference type="InterPro" id="IPR034714">
    <property type="entry name" value="TagA_TarA"/>
</dbReference>
<dbReference type="GO" id="GO:0047244">
    <property type="term" value="F:N-acetylglucosaminyldiphosphoundecaprenol N-acetyl-beta-D-mannosaminyltransferase activity"/>
    <property type="evidence" value="ECO:0007669"/>
    <property type="project" value="UniProtKB-UniRule"/>
</dbReference>
<dbReference type="InterPro" id="IPR004629">
    <property type="entry name" value="WecG_TagA_CpsF"/>
</dbReference>
<dbReference type="CDD" id="cd06533">
    <property type="entry name" value="Glyco_transf_WecG_TagA"/>
    <property type="match status" value="1"/>
</dbReference>
<dbReference type="UniPathway" id="UPA00632"/>
<dbReference type="GO" id="GO:0071555">
    <property type="term" value="P:cell wall organization"/>
    <property type="evidence" value="ECO:0007669"/>
    <property type="project" value="UniProtKB-KW"/>
</dbReference>